<keyword evidence="1" id="KW-1133">Transmembrane helix</keyword>
<accession>A0A1I7ZWL5</accession>
<dbReference type="InterPro" id="IPR054291">
    <property type="entry name" value="DUF7027"/>
</dbReference>
<reference evidence="4" key="1">
    <citation type="submission" date="2016-11" db="UniProtKB">
        <authorList>
            <consortium name="WormBaseParasite"/>
        </authorList>
    </citation>
    <scope>IDENTIFICATION</scope>
</reference>
<feature type="transmembrane region" description="Helical" evidence="1">
    <location>
        <begin position="68"/>
        <end position="91"/>
    </location>
</feature>
<dbReference type="Pfam" id="PF22954">
    <property type="entry name" value="DUF7027"/>
    <property type="match status" value="1"/>
</dbReference>
<keyword evidence="3" id="KW-1185">Reference proteome</keyword>
<evidence type="ECO:0000259" key="2">
    <source>
        <dbReference type="Pfam" id="PF22954"/>
    </source>
</evidence>
<evidence type="ECO:0000313" key="4">
    <source>
        <dbReference type="WBParaSite" id="L893_g30302.t1"/>
    </source>
</evidence>
<feature type="transmembrane region" description="Helical" evidence="1">
    <location>
        <begin position="103"/>
        <end position="122"/>
    </location>
</feature>
<dbReference type="Proteomes" id="UP000095287">
    <property type="component" value="Unplaced"/>
</dbReference>
<sequence>MIARNSSFRMDFDPDHPKWQCCCCNLSSGLKILGSIEAFFSLVVVLIAGYNILQLVRDQTDIVNIEFFMYLFLSLLAIFYGVSSAVLVAGIHLTQKQLMYPTLVARALVVVFVQVFGASVVVKPREEPDSGSPEEAPGYRMGDAPITLRLILLVFLMICISLGILYTIYLVVRCMRYVNSFRKLLDRRNSLIAAGQIGKPVASP</sequence>
<protein>
    <submittedName>
        <fullName evidence="4">MARVEL domain-containing protein</fullName>
    </submittedName>
</protein>
<dbReference type="AlphaFoldDB" id="A0A1I7ZWL5"/>
<evidence type="ECO:0000313" key="3">
    <source>
        <dbReference type="Proteomes" id="UP000095287"/>
    </source>
</evidence>
<feature type="transmembrane region" description="Helical" evidence="1">
    <location>
        <begin position="150"/>
        <end position="172"/>
    </location>
</feature>
<keyword evidence="1" id="KW-0812">Transmembrane</keyword>
<name>A0A1I7ZWL5_9BILA</name>
<dbReference type="WBParaSite" id="L893_g30302.t1">
    <property type="protein sequence ID" value="L893_g30302.t1"/>
    <property type="gene ID" value="L893_g30302"/>
</dbReference>
<feature type="domain" description="DUF7027" evidence="2">
    <location>
        <begin position="28"/>
        <end position="128"/>
    </location>
</feature>
<proteinExistence type="predicted"/>
<keyword evidence="1" id="KW-0472">Membrane</keyword>
<organism evidence="3 4">
    <name type="scientific">Steinernema glaseri</name>
    <dbReference type="NCBI Taxonomy" id="37863"/>
    <lineage>
        <taxon>Eukaryota</taxon>
        <taxon>Metazoa</taxon>
        <taxon>Ecdysozoa</taxon>
        <taxon>Nematoda</taxon>
        <taxon>Chromadorea</taxon>
        <taxon>Rhabditida</taxon>
        <taxon>Tylenchina</taxon>
        <taxon>Panagrolaimomorpha</taxon>
        <taxon>Strongyloidoidea</taxon>
        <taxon>Steinernematidae</taxon>
        <taxon>Steinernema</taxon>
    </lineage>
</organism>
<evidence type="ECO:0000256" key="1">
    <source>
        <dbReference type="SAM" id="Phobius"/>
    </source>
</evidence>
<feature type="transmembrane region" description="Helical" evidence="1">
    <location>
        <begin position="38"/>
        <end position="56"/>
    </location>
</feature>